<evidence type="ECO:0000256" key="2">
    <source>
        <dbReference type="ARBA" id="ARBA00022475"/>
    </source>
</evidence>
<evidence type="ECO:0000313" key="10">
    <source>
        <dbReference type="Proteomes" id="UP000295706"/>
    </source>
</evidence>
<evidence type="ECO:0000256" key="1">
    <source>
        <dbReference type="ARBA" id="ARBA00004651"/>
    </source>
</evidence>
<keyword evidence="6 7" id="KW-0472">Membrane</keyword>
<sequence>MRLPGSRESGSWRPQTFNFWYSMISFFYRHRAFFLPFGLLWLGVGYIQFFYSQNYIIVSINRLWTPAQDWIFSFMTFLGDGIFVIGMVLLFAWFSIKKGTLILAGYVFSGIIVQLSKHFVFPDAHRPARVMENILPWLHTVSGVAMYQNGSFPSGHTTSAFALFAMLAFFNSSMPYKLFFLLLALLVAYSRMYLLQHYLLDVHMGAFLGTGTAALLYYLSEKKVLPRLDTWENRGLRELLSKKES</sequence>
<organism evidence="9 10">
    <name type="scientific">Arundinibacter roseus</name>
    <dbReference type="NCBI Taxonomy" id="2070510"/>
    <lineage>
        <taxon>Bacteria</taxon>
        <taxon>Pseudomonadati</taxon>
        <taxon>Bacteroidota</taxon>
        <taxon>Cytophagia</taxon>
        <taxon>Cytophagales</taxon>
        <taxon>Spirosomataceae</taxon>
        <taxon>Arundinibacter</taxon>
    </lineage>
</organism>
<dbReference type="InterPro" id="IPR036938">
    <property type="entry name" value="PAP2/HPO_sf"/>
</dbReference>
<feature type="transmembrane region" description="Helical" evidence="7">
    <location>
        <begin position="152"/>
        <end position="171"/>
    </location>
</feature>
<gene>
    <name evidence="9" type="ORF">EZE20_01055</name>
</gene>
<dbReference type="OrthoDB" id="9773582at2"/>
<dbReference type="InterPro" id="IPR000326">
    <property type="entry name" value="PAP2/HPO"/>
</dbReference>
<proteinExistence type="predicted"/>
<dbReference type="PANTHER" id="PTHR14969:SF62">
    <property type="entry name" value="DECAPRENYLPHOSPHORYL-5-PHOSPHORIBOSE PHOSPHATASE RV3807C-RELATED"/>
    <property type="match status" value="1"/>
</dbReference>
<feature type="domain" description="Phosphatidic acid phosphatase type 2/haloperoxidase" evidence="8">
    <location>
        <begin position="97"/>
        <end position="217"/>
    </location>
</feature>
<dbReference type="Pfam" id="PF01569">
    <property type="entry name" value="PAP2"/>
    <property type="match status" value="1"/>
</dbReference>
<feature type="transmembrane region" description="Helical" evidence="7">
    <location>
        <begin position="32"/>
        <end position="51"/>
    </location>
</feature>
<keyword evidence="2" id="KW-1003">Cell membrane</keyword>
<dbReference type="SMART" id="SM00014">
    <property type="entry name" value="acidPPc"/>
    <property type="match status" value="1"/>
</dbReference>
<dbReference type="GO" id="GO:0005886">
    <property type="term" value="C:plasma membrane"/>
    <property type="evidence" value="ECO:0007669"/>
    <property type="project" value="UniProtKB-SubCell"/>
</dbReference>
<feature type="transmembrane region" description="Helical" evidence="7">
    <location>
        <begin position="101"/>
        <end position="121"/>
    </location>
</feature>
<accession>A0A4R4KKX5</accession>
<feature type="transmembrane region" description="Helical" evidence="7">
    <location>
        <begin position="178"/>
        <end position="196"/>
    </location>
</feature>
<dbReference type="EMBL" id="SMJU01000001">
    <property type="protein sequence ID" value="TDB68957.1"/>
    <property type="molecule type" value="Genomic_DNA"/>
</dbReference>
<name>A0A4R4KKX5_9BACT</name>
<evidence type="ECO:0000256" key="6">
    <source>
        <dbReference type="ARBA" id="ARBA00023136"/>
    </source>
</evidence>
<feature type="transmembrane region" description="Helical" evidence="7">
    <location>
        <begin position="71"/>
        <end position="94"/>
    </location>
</feature>
<keyword evidence="4" id="KW-0378">Hydrolase</keyword>
<dbReference type="AlphaFoldDB" id="A0A4R4KKX5"/>
<reference evidence="9 10" key="1">
    <citation type="submission" date="2019-02" db="EMBL/GenBank/DDBJ databases">
        <title>Arundinibacter roseus gen. nov., sp. nov., a new member of the family Cytophagaceae.</title>
        <authorList>
            <person name="Szuroczki S."/>
            <person name="Khayer B."/>
            <person name="Sproer C."/>
            <person name="Toumi M."/>
            <person name="Szabo A."/>
            <person name="Felfoldi T."/>
            <person name="Schumann P."/>
            <person name="Toth E."/>
        </authorList>
    </citation>
    <scope>NUCLEOTIDE SEQUENCE [LARGE SCALE GENOMIC DNA]</scope>
    <source>
        <strain evidence="9 10">DMA-k-7a</strain>
    </source>
</reference>
<evidence type="ECO:0000259" key="8">
    <source>
        <dbReference type="SMART" id="SM00014"/>
    </source>
</evidence>
<keyword evidence="5 7" id="KW-1133">Transmembrane helix</keyword>
<protein>
    <submittedName>
        <fullName evidence="9">Phosphatase PAP2 family protein</fullName>
    </submittedName>
</protein>
<keyword evidence="3 7" id="KW-0812">Transmembrane</keyword>
<evidence type="ECO:0000256" key="7">
    <source>
        <dbReference type="SAM" id="Phobius"/>
    </source>
</evidence>
<evidence type="ECO:0000256" key="5">
    <source>
        <dbReference type="ARBA" id="ARBA00022989"/>
    </source>
</evidence>
<evidence type="ECO:0000256" key="4">
    <source>
        <dbReference type="ARBA" id="ARBA00022801"/>
    </source>
</evidence>
<evidence type="ECO:0000256" key="3">
    <source>
        <dbReference type="ARBA" id="ARBA00022692"/>
    </source>
</evidence>
<feature type="transmembrane region" description="Helical" evidence="7">
    <location>
        <begin position="202"/>
        <end position="219"/>
    </location>
</feature>
<dbReference type="Gene3D" id="1.20.144.10">
    <property type="entry name" value="Phosphatidic acid phosphatase type 2/haloperoxidase"/>
    <property type="match status" value="1"/>
</dbReference>
<dbReference type="Proteomes" id="UP000295706">
    <property type="component" value="Unassembled WGS sequence"/>
</dbReference>
<dbReference type="PANTHER" id="PTHR14969">
    <property type="entry name" value="SPHINGOSINE-1-PHOSPHATE PHOSPHOHYDROLASE"/>
    <property type="match status" value="1"/>
</dbReference>
<comment type="subcellular location">
    <subcellularLocation>
        <location evidence="1">Cell membrane</location>
        <topology evidence="1">Multi-pass membrane protein</topology>
    </subcellularLocation>
</comment>
<evidence type="ECO:0000313" key="9">
    <source>
        <dbReference type="EMBL" id="TDB68957.1"/>
    </source>
</evidence>
<dbReference type="SUPFAM" id="SSF48317">
    <property type="entry name" value="Acid phosphatase/Vanadium-dependent haloperoxidase"/>
    <property type="match status" value="1"/>
</dbReference>
<dbReference type="GO" id="GO:0016787">
    <property type="term" value="F:hydrolase activity"/>
    <property type="evidence" value="ECO:0007669"/>
    <property type="project" value="UniProtKB-KW"/>
</dbReference>
<keyword evidence="10" id="KW-1185">Reference proteome</keyword>
<comment type="caution">
    <text evidence="9">The sequence shown here is derived from an EMBL/GenBank/DDBJ whole genome shotgun (WGS) entry which is preliminary data.</text>
</comment>